<evidence type="ECO:0000256" key="7">
    <source>
        <dbReference type="ARBA" id="ARBA00022737"/>
    </source>
</evidence>
<evidence type="ECO:0000256" key="1">
    <source>
        <dbReference type="ARBA" id="ARBA00001966"/>
    </source>
</evidence>
<dbReference type="NCBIfam" id="TIGR01409">
    <property type="entry name" value="TAT_signal_seq"/>
    <property type="match status" value="1"/>
</dbReference>
<feature type="chain" id="PRO_5038788440" evidence="12">
    <location>
        <begin position="37"/>
        <end position="472"/>
    </location>
</feature>
<dbReference type="GO" id="GO:0005886">
    <property type="term" value="C:plasma membrane"/>
    <property type="evidence" value="ECO:0007669"/>
    <property type="project" value="UniProtKB-SubCell"/>
</dbReference>
<gene>
    <name evidence="14" type="ORF">GQ588_04245</name>
</gene>
<dbReference type="InterPro" id="IPR006311">
    <property type="entry name" value="TAT_signal"/>
</dbReference>
<evidence type="ECO:0000256" key="5">
    <source>
        <dbReference type="ARBA" id="ARBA00022723"/>
    </source>
</evidence>
<dbReference type="GO" id="GO:0046872">
    <property type="term" value="F:metal ion binding"/>
    <property type="evidence" value="ECO:0007669"/>
    <property type="project" value="UniProtKB-KW"/>
</dbReference>
<comment type="cofactor">
    <cofactor evidence="11">
        <name>corrinoid</name>
        <dbReference type="ChEBI" id="CHEBI:33913"/>
    </cofactor>
</comment>
<keyword evidence="10" id="KW-0472">Membrane</keyword>
<accession>A0A857DHE1</accession>
<evidence type="ECO:0000313" key="15">
    <source>
        <dbReference type="Proteomes" id="UP000430508"/>
    </source>
</evidence>
<evidence type="ECO:0000256" key="2">
    <source>
        <dbReference type="ARBA" id="ARBA00004236"/>
    </source>
</evidence>
<dbReference type="NCBIfam" id="TIGR02486">
    <property type="entry name" value="RDH"/>
    <property type="match status" value="1"/>
</dbReference>
<keyword evidence="7" id="KW-0677">Repeat</keyword>
<dbReference type="Gene3D" id="3.30.70.20">
    <property type="match status" value="1"/>
</dbReference>
<sequence>MSANSENNKKGFSVSRRGFLKTGAAAAAMGVMGAIAAPAKIANAAASSPSLDYQPVKGQWSKLRPVNNYGGATVRYVENNSEWLGTTKLLGKVIQTDEKDAGFALAVSGELGDKAQAGILTTMLRSPMVAPFAGAIGAISAPAMLTGKPSPRKLPIPDPEQMSQHIKDFAYYLRVDEVGVGNMPDYAYYASQMAPPLAAYLTKAVPQSVPYGKAPITDKMPYVICMSVQMHLETWLASTGYDSMGVAQSNRCYHAAANAAVIMANYIRQLGYNARAHHFGNYEVLIPACMIACGMGELTRTGDTCANPRIGFRHKTSAVTTDLPLAPDKPIDFGALDFCRVCMKCADNCPGQAITFEKDPMPHKGYLRWNTDSKKCTVFRAANDEGVSCGRCVKVCPWNSKEDSWFHEAGIFIGSKGENASKLLKTIDDMFGYGTEEIEKYKWWLEWPELYKYDVEAVLKAAAAPVAPGAAH</sequence>
<organism evidence="14 15">
    <name type="scientific">Dehalobacter restrictus</name>
    <dbReference type="NCBI Taxonomy" id="55583"/>
    <lineage>
        <taxon>Bacteria</taxon>
        <taxon>Bacillati</taxon>
        <taxon>Bacillota</taxon>
        <taxon>Clostridia</taxon>
        <taxon>Eubacteriales</taxon>
        <taxon>Desulfitobacteriaceae</taxon>
        <taxon>Dehalobacter</taxon>
    </lineage>
</organism>
<feature type="domain" description="4Fe-4S ferredoxin-type" evidence="13">
    <location>
        <begin position="329"/>
        <end position="359"/>
    </location>
</feature>
<evidence type="ECO:0000256" key="4">
    <source>
        <dbReference type="ARBA" id="ARBA00022485"/>
    </source>
</evidence>
<dbReference type="PROSITE" id="PS00198">
    <property type="entry name" value="4FE4S_FER_1"/>
    <property type="match status" value="1"/>
</dbReference>
<keyword evidence="5" id="KW-0479">Metal-binding</keyword>
<keyword evidence="6 12" id="KW-0732">Signal</keyword>
<dbReference type="SUPFAM" id="SSF54862">
    <property type="entry name" value="4Fe-4S ferredoxins"/>
    <property type="match status" value="1"/>
</dbReference>
<name>A0A857DHE1_9FIRM</name>
<comment type="cofactor">
    <cofactor evidence="1">
        <name>[4Fe-4S] cluster</name>
        <dbReference type="ChEBI" id="CHEBI:49883"/>
    </cofactor>
</comment>
<dbReference type="InterPro" id="IPR017896">
    <property type="entry name" value="4Fe4S_Fe-S-bd"/>
</dbReference>
<dbReference type="InterPro" id="IPR017900">
    <property type="entry name" value="4Fe4S_Fe_S_CS"/>
</dbReference>
<dbReference type="PROSITE" id="PS51379">
    <property type="entry name" value="4FE4S_FER_2"/>
    <property type="match status" value="1"/>
</dbReference>
<dbReference type="InterPro" id="IPR019546">
    <property type="entry name" value="TAT_signal_bac_arc"/>
</dbReference>
<keyword evidence="3" id="KW-1003">Cell membrane</keyword>
<evidence type="ECO:0000313" key="14">
    <source>
        <dbReference type="EMBL" id="QGZ99911.1"/>
    </source>
</evidence>
<keyword evidence="4" id="KW-0004">4Fe-4S</keyword>
<dbReference type="PANTHER" id="PTHR42827:SF1">
    <property type="entry name" value="IRON-SULFUR CLUSTER-BINDING PROTEIN"/>
    <property type="match status" value="1"/>
</dbReference>
<evidence type="ECO:0000256" key="10">
    <source>
        <dbReference type="ARBA" id="ARBA00023136"/>
    </source>
</evidence>
<dbReference type="Proteomes" id="UP000430508">
    <property type="component" value="Chromosome"/>
</dbReference>
<dbReference type="Pfam" id="PF10518">
    <property type="entry name" value="TAT_signal"/>
    <property type="match status" value="1"/>
</dbReference>
<evidence type="ECO:0000256" key="8">
    <source>
        <dbReference type="ARBA" id="ARBA00023004"/>
    </source>
</evidence>
<protein>
    <submittedName>
        <fullName evidence="14">Reductive dehalogenase</fullName>
    </submittedName>
</protein>
<dbReference type="Pfam" id="PF12838">
    <property type="entry name" value="Fer4_7"/>
    <property type="match status" value="1"/>
</dbReference>
<evidence type="ECO:0000256" key="6">
    <source>
        <dbReference type="ARBA" id="ARBA00022729"/>
    </source>
</evidence>
<evidence type="ECO:0000256" key="12">
    <source>
        <dbReference type="SAM" id="SignalP"/>
    </source>
</evidence>
<dbReference type="GO" id="GO:0051539">
    <property type="term" value="F:4 iron, 4 sulfur cluster binding"/>
    <property type="evidence" value="ECO:0007669"/>
    <property type="project" value="UniProtKB-KW"/>
</dbReference>
<evidence type="ECO:0000256" key="11">
    <source>
        <dbReference type="ARBA" id="ARBA00029374"/>
    </source>
</evidence>
<keyword evidence="8" id="KW-0408">Iron</keyword>
<reference evidence="14 15" key="1">
    <citation type="submission" date="2019-12" db="EMBL/GenBank/DDBJ databases">
        <title>Sequence classification of anaerobic respiratory reductive dehalogenases: First we see many, then we see few.</title>
        <authorList>
            <person name="Molenda O."/>
            <person name="Puentes Jacome L.A."/>
            <person name="Cao X."/>
            <person name="Nesbo C.L."/>
            <person name="Tang S."/>
            <person name="Morson N."/>
            <person name="Patron J."/>
            <person name="Lomheim L."/>
            <person name="Wishart D.S."/>
            <person name="Edwards E.A."/>
        </authorList>
    </citation>
    <scope>NUCLEOTIDE SEQUENCE [LARGE SCALE GENOMIC DNA]</scope>
    <source>
        <strain evidence="14 15">12DCA</strain>
    </source>
</reference>
<dbReference type="PANTHER" id="PTHR42827">
    <property type="entry name" value="IRON-SULFUR CLUSTER-BINDING PROTEIN-RELATED"/>
    <property type="match status" value="1"/>
</dbReference>
<feature type="signal peptide" evidence="12">
    <location>
        <begin position="1"/>
        <end position="36"/>
    </location>
</feature>
<evidence type="ECO:0000256" key="9">
    <source>
        <dbReference type="ARBA" id="ARBA00023014"/>
    </source>
</evidence>
<dbReference type="PROSITE" id="PS51318">
    <property type="entry name" value="TAT"/>
    <property type="match status" value="1"/>
</dbReference>
<dbReference type="InterPro" id="IPR012832">
    <property type="entry name" value="RDH"/>
</dbReference>
<evidence type="ECO:0000259" key="13">
    <source>
        <dbReference type="PROSITE" id="PS51379"/>
    </source>
</evidence>
<comment type="subcellular location">
    <subcellularLocation>
        <location evidence="2">Cell membrane</location>
    </subcellularLocation>
</comment>
<dbReference type="EMBL" id="CP046996">
    <property type="protein sequence ID" value="QGZ99911.1"/>
    <property type="molecule type" value="Genomic_DNA"/>
</dbReference>
<dbReference type="AlphaFoldDB" id="A0A857DHE1"/>
<keyword evidence="9" id="KW-0411">Iron-sulfur</keyword>
<proteinExistence type="predicted"/>
<dbReference type="RefSeq" id="WP_068883703.1">
    <property type="nucleotide sequence ID" value="NZ_CP046996.1"/>
</dbReference>
<evidence type="ECO:0000256" key="3">
    <source>
        <dbReference type="ARBA" id="ARBA00022475"/>
    </source>
</evidence>